<protein>
    <recommendedName>
        <fullName evidence="4">DUF2909 domain-containing protein</fullName>
    </recommendedName>
</protein>
<name>A0A1E7Q2A3_9GAMM</name>
<feature type="transmembrane region" description="Helical" evidence="1">
    <location>
        <begin position="43"/>
        <end position="62"/>
    </location>
</feature>
<keyword evidence="1" id="KW-0472">Membrane</keyword>
<sequence length="69" mass="7817">MLIKLVIIALLLFIIFNLFRAGIIMLRTTNSEVSMSRYLGRRLVISIVLLLLIFLAIAFGLIQPNPTPF</sequence>
<gene>
    <name evidence="2" type="ORF">BI198_00545</name>
</gene>
<keyword evidence="1" id="KW-1133">Transmembrane helix</keyword>
<evidence type="ECO:0000256" key="1">
    <source>
        <dbReference type="SAM" id="Phobius"/>
    </source>
</evidence>
<keyword evidence="3" id="KW-1185">Reference proteome</keyword>
<dbReference type="InterPro" id="IPR021313">
    <property type="entry name" value="DUF2909"/>
</dbReference>
<dbReference type="Pfam" id="PF11137">
    <property type="entry name" value="DUF2909"/>
    <property type="match status" value="1"/>
</dbReference>
<reference evidence="3" key="1">
    <citation type="submission" date="2016-09" db="EMBL/GenBank/DDBJ databases">
        <authorList>
            <person name="Wan X."/>
            <person name="Hou S."/>
        </authorList>
    </citation>
    <scope>NUCLEOTIDE SEQUENCE [LARGE SCALE GENOMIC DNA]</scope>
    <source>
        <strain evidence="3">KH87</strain>
    </source>
</reference>
<comment type="caution">
    <text evidence="2">The sequence shown here is derived from an EMBL/GenBank/DDBJ whole genome shotgun (WGS) entry which is preliminary data.</text>
</comment>
<accession>A0A1E7Q2A3</accession>
<feature type="transmembrane region" description="Helical" evidence="1">
    <location>
        <begin position="6"/>
        <end position="23"/>
    </location>
</feature>
<proteinExistence type="predicted"/>
<dbReference type="RefSeq" id="WP_070047787.1">
    <property type="nucleotide sequence ID" value="NZ_CBCSDO010000011.1"/>
</dbReference>
<dbReference type="Proteomes" id="UP000242258">
    <property type="component" value="Unassembled WGS sequence"/>
</dbReference>
<dbReference type="STRING" id="1628148.BI198_00545"/>
<evidence type="ECO:0000313" key="3">
    <source>
        <dbReference type="Proteomes" id="UP000242258"/>
    </source>
</evidence>
<keyword evidence="1" id="KW-0812">Transmembrane</keyword>
<evidence type="ECO:0000313" key="2">
    <source>
        <dbReference type="EMBL" id="OEY68220.1"/>
    </source>
</evidence>
<organism evidence="2 3">
    <name type="scientific">Rheinheimera salexigens</name>
    <dbReference type="NCBI Taxonomy" id="1628148"/>
    <lineage>
        <taxon>Bacteria</taxon>
        <taxon>Pseudomonadati</taxon>
        <taxon>Pseudomonadota</taxon>
        <taxon>Gammaproteobacteria</taxon>
        <taxon>Chromatiales</taxon>
        <taxon>Chromatiaceae</taxon>
        <taxon>Rheinheimera</taxon>
    </lineage>
</organism>
<evidence type="ECO:0008006" key="4">
    <source>
        <dbReference type="Google" id="ProtNLM"/>
    </source>
</evidence>
<dbReference type="EMBL" id="MKEK01000001">
    <property type="protein sequence ID" value="OEY68220.1"/>
    <property type="molecule type" value="Genomic_DNA"/>
</dbReference>
<dbReference type="AlphaFoldDB" id="A0A1E7Q2A3"/>